<dbReference type="HOGENOM" id="CLU_3056043_0_0_1"/>
<dbReference type="EMBL" id="GL891303">
    <property type="protein sequence ID" value="EGO58766.1"/>
    <property type="molecule type" value="Genomic_DNA"/>
</dbReference>
<gene>
    <name evidence="1" type="ORF">NEUTE1DRAFT_28661</name>
</gene>
<dbReference type="VEuPathDB" id="FungiDB:NEUTE1DRAFT_28661"/>
<feature type="non-terminal residue" evidence="1">
    <location>
        <position position="54"/>
    </location>
</feature>
<dbReference type="Proteomes" id="UP000008065">
    <property type="component" value="Unassembled WGS sequence"/>
</dbReference>
<proteinExistence type="predicted"/>
<dbReference type="KEGG" id="nte:NEUTE1DRAFT28661"/>
<dbReference type="GeneID" id="20827421"/>
<dbReference type="AlphaFoldDB" id="F8MHA1"/>
<evidence type="ECO:0000313" key="2">
    <source>
        <dbReference type="Proteomes" id="UP000008065"/>
    </source>
</evidence>
<dbReference type="RefSeq" id="XP_009848711.1">
    <property type="nucleotide sequence ID" value="XM_009850409.1"/>
</dbReference>
<name>F8MHA1_NEUT8</name>
<feature type="non-terminal residue" evidence="1">
    <location>
        <position position="1"/>
    </location>
</feature>
<keyword evidence="2" id="KW-1185">Reference proteome</keyword>
<sequence>LIDNHPSGRYTEPYNIGDYIIDYSATDYNTGDYNARNYNTGNYNTQEHYNTRDY</sequence>
<evidence type="ECO:0000313" key="1">
    <source>
        <dbReference type="EMBL" id="EGO58766.1"/>
    </source>
</evidence>
<reference evidence="2" key="1">
    <citation type="journal article" date="2011" name="Genetics">
        <title>Massive changes in genome architecture accompany the transition to self-fertility in the filamentous fungus Neurospora tetrasperma.</title>
        <authorList>
            <person name="Ellison C.E."/>
            <person name="Stajich J.E."/>
            <person name="Jacobson D.J."/>
            <person name="Natvig D.O."/>
            <person name="Lapidus A."/>
            <person name="Foster B."/>
            <person name="Aerts A."/>
            <person name="Riley R."/>
            <person name="Lindquist E.A."/>
            <person name="Grigoriev I.V."/>
            <person name="Taylor J.W."/>
        </authorList>
    </citation>
    <scope>NUCLEOTIDE SEQUENCE [LARGE SCALE GENOMIC DNA]</scope>
    <source>
        <strain evidence="2">FGSC 2508 / P0657</strain>
    </source>
</reference>
<protein>
    <submittedName>
        <fullName evidence="1">Uncharacterized protein</fullName>
    </submittedName>
</protein>
<accession>F8MHA1</accession>
<organism evidence="1 2">
    <name type="scientific">Neurospora tetrasperma (strain FGSC 2508 / ATCC MYA-4615 / P0657)</name>
    <dbReference type="NCBI Taxonomy" id="510951"/>
    <lineage>
        <taxon>Eukaryota</taxon>
        <taxon>Fungi</taxon>
        <taxon>Dikarya</taxon>
        <taxon>Ascomycota</taxon>
        <taxon>Pezizomycotina</taxon>
        <taxon>Sordariomycetes</taxon>
        <taxon>Sordariomycetidae</taxon>
        <taxon>Sordariales</taxon>
        <taxon>Sordariaceae</taxon>
        <taxon>Neurospora</taxon>
    </lineage>
</organism>